<evidence type="ECO:0000313" key="2">
    <source>
        <dbReference type="EMBL" id="KQJ89460.1"/>
    </source>
</evidence>
<evidence type="ECO:0000313" key="3">
    <source>
        <dbReference type="EnsemblPlants" id="KQJ89460"/>
    </source>
</evidence>
<gene>
    <name evidence="2" type="ORF">BRADI_4g25854v3</name>
</gene>
<proteinExistence type="predicted"/>
<dbReference type="Gramene" id="KQJ89460">
    <property type="protein sequence ID" value="KQJ89460"/>
    <property type="gene ID" value="BRADI_4g25854v3"/>
</dbReference>
<dbReference type="EMBL" id="CM000883">
    <property type="protein sequence ID" value="KQJ89460.1"/>
    <property type="molecule type" value="Genomic_DNA"/>
</dbReference>
<feature type="compositionally biased region" description="Basic residues" evidence="1">
    <location>
        <begin position="61"/>
        <end position="86"/>
    </location>
</feature>
<organism evidence="2">
    <name type="scientific">Brachypodium distachyon</name>
    <name type="common">Purple false brome</name>
    <name type="synonym">Trachynia distachya</name>
    <dbReference type="NCBI Taxonomy" id="15368"/>
    <lineage>
        <taxon>Eukaryota</taxon>
        <taxon>Viridiplantae</taxon>
        <taxon>Streptophyta</taxon>
        <taxon>Embryophyta</taxon>
        <taxon>Tracheophyta</taxon>
        <taxon>Spermatophyta</taxon>
        <taxon>Magnoliopsida</taxon>
        <taxon>Liliopsida</taxon>
        <taxon>Poales</taxon>
        <taxon>Poaceae</taxon>
        <taxon>BOP clade</taxon>
        <taxon>Pooideae</taxon>
        <taxon>Stipodae</taxon>
        <taxon>Brachypodieae</taxon>
        <taxon>Brachypodium</taxon>
    </lineage>
</organism>
<dbReference type="AlphaFoldDB" id="A0A0Q3ET50"/>
<reference evidence="2" key="2">
    <citation type="submission" date="2017-06" db="EMBL/GenBank/DDBJ databases">
        <title>WGS assembly of Brachypodium distachyon.</title>
        <authorList>
            <consortium name="The International Brachypodium Initiative"/>
            <person name="Lucas S."/>
            <person name="Harmon-Smith M."/>
            <person name="Lail K."/>
            <person name="Tice H."/>
            <person name="Grimwood J."/>
            <person name="Bruce D."/>
            <person name="Barry K."/>
            <person name="Shu S."/>
            <person name="Lindquist E."/>
            <person name="Wang M."/>
            <person name="Pitluck S."/>
            <person name="Vogel J.P."/>
            <person name="Garvin D.F."/>
            <person name="Mockler T.C."/>
            <person name="Schmutz J."/>
            <person name="Rokhsar D."/>
            <person name="Bevan M.W."/>
        </authorList>
    </citation>
    <scope>NUCLEOTIDE SEQUENCE</scope>
    <source>
        <strain evidence="2">Bd21</strain>
    </source>
</reference>
<sequence length="132" mass="14306">MGISDFSHFSSVMSKKKSVSLNFTEHSPRSASLSALPPSWPSSNAPPPPSLPATPSPSSSVRRRPRRRSRPPPARHRRLPCPRRPRPPPARAAAFPARDALALLQRAAPTSPPSSQRTKSEEAAFKGACRSQ</sequence>
<keyword evidence="4" id="KW-1185">Reference proteome</keyword>
<feature type="region of interest" description="Disordered" evidence="1">
    <location>
        <begin position="1"/>
        <end position="132"/>
    </location>
</feature>
<feature type="compositionally biased region" description="Pro residues" evidence="1">
    <location>
        <begin position="38"/>
        <end position="55"/>
    </location>
</feature>
<dbReference type="InParanoid" id="A0A0Q3ET50"/>
<feature type="compositionally biased region" description="Low complexity" evidence="1">
    <location>
        <begin position="91"/>
        <end position="108"/>
    </location>
</feature>
<name>A0A0Q3ET50_BRADI</name>
<dbReference type="Proteomes" id="UP000008810">
    <property type="component" value="Chromosome 4"/>
</dbReference>
<evidence type="ECO:0000313" key="4">
    <source>
        <dbReference type="Proteomes" id="UP000008810"/>
    </source>
</evidence>
<accession>A0A0Q3ET50</accession>
<reference evidence="3" key="3">
    <citation type="submission" date="2018-08" db="UniProtKB">
        <authorList>
            <consortium name="EnsemblPlants"/>
        </authorList>
    </citation>
    <scope>IDENTIFICATION</scope>
    <source>
        <strain evidence="3">cv. Bd21</strain>
    </source>
</reference>
<evidence type="ECO:0000256" key="1">
    <source>
        <dbReference type="SAM" id="MobiDB-lite"/>
    </source>
</evidence>
<dbReference type="EnsemblPlants" id="KQJ89460">
    <property type="protein sequence ID" value="KQJ89460"/>
    <property type="gene ID" value="BRADI_4g25854v3"/>
</dbReference>
<protein>
    <submittedName>
        <fullName evidence="2 3">Uncharacterized protein</fullName>
    </submittedName>
</protein>
<reference evidence="2 3" key="1">
    <citation type="journal article" date="2010" name="Nature">
        <title>Genome sequencing and analysis of the model grass Brachypodium distachyon.</title>
        <authorList>
            <consortium name="International Brachypodium Initiative"/>
        </authorList>
    </citation>
    <scope>NUCLEOTIDE SEQUENCE [LARGE SCALE GENOMIC DNA]</scope>
    <source>
        <strain evidence="2 3">Bd21</strain>
    </source>
</reference>